<evidence type="ECO:0000313" key="5">
    <source>
        <dbReference type="EMBL" id="KAJ4145894.1"/>
    </source>
</evidence>
<evidence type="ECO:0000256" key="1">
    <source>
        <dbReference type="SAM" id="MobiDB-lite"/>
    </source>
</evidence>
<dbReference type="Pfam" id="PF01822">
    <property type="entry name" value="WSC"/>
    <property type="match status" value="1"/>
</dbReference>
<protein>
    <recommendedName>
        <fullName evidence="4">WSC domain-containing protein</fullName>
    </recommendedName>
</protein>
<feature type="compositionally biased region" description="Pro residues" evidence="1">
    <location>
        <begin position="123"/>
        <end position="132"/>
    </location>
</feature>
<keyword evidence="2" id="KW-0472">Membrane</keyword>
<feature type="chain" id="PRO_5040809951" description="WSC domain-containing protein" evidence="3">
    <location>
        <begin position="22"/>
        <end position="468"/>
    </location>
</feature>
<dbReference type="AlphaFoldDB" id="A0A9W8Q4D3"/>
<evidence type="ECO:0000313" key="6">
    <source>
        <dbReference type="Proteomes" id="UP001144673"/>
    </source>
</evidence>
<evidence type="ECO:0000259" key="4">
    <source>
        <dbReference type="PROSITE" id="PS51212"/>
    </source>
</evidence>
<dbReference type="PROSITE" id="PS51212">
    <property type="entry name" value="WSC"/>
    <property type="match status" value="1"/>
</dbReference>
<feature type="region of interest" description="Disordered" evidence="1">
    <location>
        <begin position="105"/>
        <end position="133"/>
    </location>
</feature>
<dbReference type="GeneID" id="80891884"/>
<dbReference type="EMBL" id="JAJHUN010000011">
    <property type="protein sequence ID" value="KAJ4145894.1"/>
    <property type="molecule type" value="Genomic_DNA"/>
</dbReference>
<comment type="caution">
    <text evidence="5">The sequence shown here is derived from an EMBL/GenBank/DDBJ whole genome shotgun (WGS) entry which is preliminary data.</text>
</comment>
<keyword evidence="3" id="KW-0732">Signal</keyword>
<name>A0A9W8Q4D3_AKAMU</name>
<evidence type="ECO:0000256" key="3">
    <source>
        <dbReference type="SAM" id="SignalP"/>
    </source>
</evidence>
<reference evidence="5" key="1">
    <citation type="journal article" date="2023" name="Access Microbiol">
        <title>De-novo genome assembly for Akanthomyces muscarius, a biocontrol agent of insect agricultural pests.</title>
        <authorList>
            <person name="Erdos Z."/>
            <person name="Studholme D.J."/>
            <person name="Raymond B."/>
            <person name="Sharma M."/>
        </authorList>
    </citation>
    <scope>NUCLEOTIDE SEQUENCE</scope>
    <source>
        <strain evidence="5">Ve6</strain>
    </source>
</reference>
<dbReference type="Proteomes" id="UP001144673">
    <property type="component" value="Chromosome 2"/>
</dbReference>
<sequence>MYLTWLLPLVVLEVAAQSSLCSTTNTADSGSNSDLYQSRGACSDRCRGQSAYAVVQDDKCWCSNTTPGSTTDSGSCNKACPGYPQEMCGGNGLYSYVLLDKSKVKAAPSSSAPPSSQQQQPSSEPPSEPAPPQIVTITQTNAQDATTVIKTVQASASPVDDKSATFRTVTVTGAPTVISNVAASETSPATATPQASGSSGLKKGTIAGIAVGGSAAGVFMGLVAFMIWRRNKYHKDKDAASHDGGGQMEADDEVRFFGAGGATSIRRDNTSASEDSRMGAFGHKKSLVRNSIGSLEDGAEEANQVRSEIGKQNKTSQSIKQYLHRSDRWQHYHSDVTKYWQLDAMYKYAPLISRETHGDRVHGTLHSACGAEPRHRIVLATMPLAHLGLVAIISVGRAPEIPERVSAGELLRSADETPQPSPTILCRISAPGSSCLFGPISSRASRVRSITNGLGPGCLFLCSVAPLL</sequence>
<feature type="domain" description="WSC" evidence="4">
    <location>
        <begin position="15"/>
        <end position="100"/>
    </location>
</feature>
<feature type="transmembrane region" description="Helical" evidence="2">
    <location>
        <begin position="206"/>
        <end position="228"/>
    </location>
</feature>
<accession>A0A9W8Q4D3</accession>
<dbReference type="RefSeq" id="XP_056049564.1">
    <property type="nucleotide sequence ID" value="XM_056195989.1"/>
</dbReference>
<dbReference type="KEGG" id="amus:LMH87_004725"/>
<keyword evidence="2" id="KW-1133">Transmembrane helix</keyword>
<gene>
    <name evidence="5" type="ORF">LMH87_004725</name>
</gene>
<feature type="signal peptide" evidence="3">
    <location>
        <begin position="1"/>
        <end position="21"/>
    </location>
</feature>
<keyword evidence="6" id="KW-1185">Reference proteome</keyword>
<evidence type="ECO:0000256" key="2">
    <source>
        <dbReference type="SAM" id="Phobius"/>
    </source>
</evidence>
<feature type="compositionally biased region" description="Low complexity" evidence="1">
    <location>
        <begin position="106"/>
        <end position="122"/>
    </location>
</feature>
<dbReference type="SMART" id="SM00321">
    <property type="entry name" value="WSC"/>
    <property type="match status" value="1"/>
</dbReference>
<dbReference type="InterPro" id="IPR002889">
    <property type="entry name" value="WSC_carb-bd"/>
</dbReference>
<keyword evidence="2" id="KW-0812">Transmembrane</keyword>
<proteinExistence type="predicted"/>
<organism evidence="5 6">
    <name type="scientific">Akanthomyces muscarius</name>
    <name type="common">Entomopathogenic fungus</name>
    <name type="synonym">Lecanicillium muscarium</name>
    <dbReference type="NCBI Taxonomy" id="2231603"/>
    <lineage>
        <taxon>Eukaryota</taxon>
        <taxon>Fungi</taxon>
        <taxon>Dikarya</taxon>
        <taxon>Ascomycota</taxon>
        <taxon>Pezizomycotina</taxon>
        <taxon>Sordariomycetes</taxon>
        <taxon>Hypocreomycetidae</taxon>
        <taxon>Hypocreales</taxon>
        <taxon>Cordycipitaceae</taxon>
        <taxon>Akanthomyces</taxon>
    </lineage>
</organism>